<dbReference type="AlphaFoldDB" id="A0A0R1U5J9"/>
<dbReference type="NCBIfam" id="NF006837">
    <property type="entry name" value="PRK09357.1-2"/>
    <property type="match status" value="1"/>
</dbReference>
<dbReference type="GO" id="GO:0006145">
    <property type="term" value="P:purine nucleobase catabolic process"/>
    <property type="evidence" value="ECO:0007669"/>
    <property type="project" value="TreeGrafter"/>
</dbReference>
<feature type="binding site" evidence="7">
    <location>
        <position position="61"/>
    </location>
    <ligand>
        <name>Zn(2+)</name>
        <dbReference type="ChEBI" id="CHEBI:29105"/>
        <label>1</label>
    </ligand>
</feature>
<feature type="domain" description="Dihydroorotase catalytic" evidence="8">
    <location>
        <begin position="48"/>
        <end position="235"/>
    </location>
</feature>
<dbReference type="PANTHER" id="PTHR43668:SF2">
    <property type="entry name" value="ALLANTOINASE"/>
    <property type="match status" value="1"/>
</dbReference>
<dbReference type="Gene3D" id="2.30.40.10">
    <property type="entry name" value="Urease, subunit C, domain 1"/>
    <property type="match status" value="1"/>
</dbReference>
<feature type="binding site" evidence="7">
    <location>
        <position position="279"/>
    </location>
    <ligand>
        <name>substrate</name>
    </ligand>
</feature>
<feature type="binding site" evidence="7">
    <location>
        <position position="59"/>
    </location>
    <ligand>
        <name>Zn(2+)</name>
        <dbReference type="ChEBI" id="CHEBI:29105"/>
        <label>1</label>
    </ligand>
</feature>
<gene>
    <name evidence="7" type="primary">pyrC</name>
    <name evidence="9" type="ORF">FC50_GL000390</name>
</gene>
<dbReference type="EC" id="3.5.2.3" evidence="7"/>
<dbReference type="SUPFAM" id="SSF51556">
    <property type="entry name" value="Metallo-dependent hydrolases"/>
    <property type="match status" value="1"/>
</dbReference>
<evidence type="ECO:0000313" key="9">
    <source>
        <dbReference type="EMBL" id="KRL86746.1"/>
    </source>
</evidence>
<feature type="binding site" evidence="7">
    <location>
        <position position="306"/>
    </location>
    <ligand>
        <name>Zn(2+)</name>
        <dbReference type="ChEBI" id="CHEBI:29105"/>
        <label>1</label>
    </ligand>
</feature>
<keyword evidence="10" id="KW-1185">Reference proteome</keyword>
<feature type="binding site" evidence="7">
    <location>
        <begin position="61"/>
        <end position="63"/>
    </location>
    <ligand>
        <name>substrate</name>
    </ligand>
</feature>
<dbReference type="GO" id="GO:0004151">
    <property type="term" value="F:dihydroorotase activity"/>
    <property type="evidence" value="ECO:0007669"/>
    <property type="project" value="UniProtKB-UniRule"/>
</dbReference>
<dbReference type="GO" id="GO:0044205">
    <property type="term" value="P:'de novo' UMP biosynthetic process"/>
    <property type="evidence" value="ECO:0007669"/>
    <property type="project" value="UniProtKB-UniRule"/>
</dbReference>
<dbReference type="GO" id="GO:0005737">
    <property type="term" value="C:cytoplasm"/>
    <property type="evidence" value="ECO:0007669"/>
    <property type="project" value="TreeGrafter"/>
</dbReference>
<keyword evidence="5 7" id="KW-0862">Zinc</keyword>
<dbReference type="RefSeq" id="WP_056956394.1">
    <property type="nucleotide sequence ID" value="NZ_AZFJ01000037.1"/>
</dbReference>
<evidence type="ECO:0000259" key="8">
    <source>
        <dbReference type="Pfam" id="PF12890"/>
    </source>
</evidence>
<dbReference type="Pfam" id="PF12890">
    <property type="entry name" value="DHOase"/>
    <property type="match status" value="1"/>
</dbReference>
<comment type="similarity">
    <text evidence="2 7">Belongs to the metallo-dependent hydrolases superfamily. DHOase family. Class I DHOase subfamily.</text>
</comment>
<dbReference type="PROSITE" id="PS00483">
    <property type="entry name" value="DIHYDROOROTASE_2"/>
    <property type="match status" value="1"/>
</dbReference>
<evidence type="ECO:0000256" key="7">
    <source>
        <dbReference type="HAMAP-Rule" id="MF_00220"/>
    </source>
</evidence>
<dbReference type="CDD" id="cd01317">
    <property type="entry name" value="DHOase_IIa"/>
    <property type="match status" value="1"/>
</dbReference>
<dbReference type="EMBL" id="AZFJ01000037">
    <property type="protein sequence ID" value="KRL86746.1"/>
    <property type="molecule type" value="Genomic_DNA"/>
</dbReference>
<name>A0A0R1U5J9_9LACO</name>
<feature type="active site" evidence="7">
    <location>
        <position position="306"/>
    </location>
</feature>
<organism evidence="9 10">
    <name type="scientific">Lacticaseibacillus pantheris DSM 15945 = JCM 12539 = NBRC 106106</name>
    <dbReference type="NCBI Taxonomy" id="1423783"/>
    <lineage>
        <taxon>Bacteria</taxon>
        <taxon>Bacillati</taxon>
        <taxon>Bacillota</taxon>
        <taxon>Bacilli</taxon>
        <taxon>Lactobacillales</taxon>
        <taxon>Lactobacillaceae</taxon>
        <taxon>Lacticaseibacillus</taxon>
    </lineage>
</organism>
<keyword evidence="6 7" id="KW-0665">Pyrimidine biosynthesis</keyword>
<feature type="binding site" evidence="7">
    <location>
        <position position="178"/>
    </location>
    <ligand>
        <name>Zn(2+)</name>
        <dbReference type="ChEBI" id="CHEBI:29105"/>
        <label>2</label>
    </ligand>
</feature>
<reference evidence="9 10" key="1">
    <citation type="journal article" date="2015" name="Genome Announc.">
        <title>Expanding the biotechnology potential of lactobacilli through comparative genomics of 213 strains and associated genera.</title>
        <authorList>
            <person name="Sun Z."/>
            <person name="Harris H.M."/>
            <person name="McCann A."/>
            <person name="Guo C."/>
            <person name="Argimon S."/>
            <person name="Zhang W."/>
            <person name="Yang X."/>
            <person name="Jeffery I.B."/>
            <person name="Cooney J.C."/>
            <person name="Kagawa T.F."/>
            <person name="Liu W."/>
            <person name="Song Y."/>
            <person name="Salvetti E."/>
            <person name="Wrobel A."/>
            <person name="Rasinkangas P."/>
            <person name="Parkhill J."/>
            <person name="Rea M.C."/>
            <person name="O'Sullivan O."/>
            <person name="Ritari J."/>
            <person name="Douillard F.P."/>
            <person name="Paul Ross R."/>
            <person name="Yang R."/>
            <person name="Briner A.E."/>
            <person name="Felis G.E."/>
            <person name="de Vos W.M."/>
            <person name="Barrangou R."/>
            <person name="Klaenhammer T.R."/>
            <person name="Caufield P.W."/>
            <person name="Cui Y."/>
            <person name="Zhang H."/>
            <person name="O'Toole P.W."/>
        </authorList>
    </citation>
    <scope>NUCLEOTIDE SEQUENCE [LARGE SCALE GENOMIC DNA]</scope>
    <source>
        <strain evidence="9 10">DSM 15945</strain>
    </source>
</reference>
<dbReference type="HAMAP" id="MF_00220_B">
    <property type="entry name" value="PyrC_classI_B"/>
    <property type="match status" value="1"/>
</dbReference>
<proteinExistence type="inferred from homology"/>
<sequence length="432" mass="45335">MAYILQNGRGILGDRELNVDVRIEGGRIAALGDHLPVGPTDEVLDCTGKVVTPGLVDLHVHLRDPGETEKETISTGTMAAAHGGFTTVGAMPNVVPVPDDADGIAAIRGRNCREGHVRVYQYASITRNRTAGQLVDFEAVAQAGAFAVSNDGSGVQDAATMYAAMRGAAQAGLPLAAHVEDDGLKNGGILNAGLRAKELGVPGVYHVVETAQLARDLALAQATGVHYHVCHVSTATSVDLIRRAKAAGVNVTAEVTPHHLLLTDSMIPDGPEAVNYKMNPPLRTERDRQALIAGLLDGTIDCIATDHAPHTAAEKARGLVDAPNGIVGSETAFSTLYTHFVRGKDARFTLAQLVHWMSSAPAAAFNLPVGQLLPGAPADLAVFDTEHEAVINADDFYSKGHNSPFVGWHVYGATVATIVAGKVVYIKEGVQS</sequence>
<evidence type="ECO:0000256" key="4">
    <source>
        <dbReference type="ARBA" id="ARBA00022801"/>
    </source>
</evidence>
<feature type="binding site" evidence="7">
    <location>
        <position position="151"/>
    </location>
    <ligand>
        <name>Zn(2+)</name>
        <dbReference type="ChEBI" id="CHEBI:29105"/>
        <label>1</label>
    </ligand>
</feature>
<dbReference type="UniPathway" id="UPA00070">
    <property type="reaction ID" value="UER00117"/>
</dbReference>
<keyword evidence="3 7" id="KW-0479">Metal-binding</keyword>
<feature type="binding site" evidence="7">
    <location>
        <position position="151"/>
    </location>
    <ligand>
        <name>Zn(2+)</name>
        <dbReference type="ChEBI" id="CHEBI:29105"/>
        <label>2</label>
    </ligand>
</feature>
<comment type="cofactor">
    <cofactor evidence="7">
        <name>Zn(2+)</name>
        <dbReference type="ChEBI" id="CHEBI:29105"/>
    </cofactor>
    <text evidence="7">Binds 2 Zn(2+) ions per subunit.</text>
</comment>
<evidence type="ECO:0000313" key="10">
    <source>
        <dbReference type="Proteomes" id="UP000051922"/>
    </source>
</evidence>
<dbReference type="InterPro" id="IPR032466">
    <property type="entry name" value="Metal_Hydrolase"/>
</dbReference>
<dbReference type="NCBIfam" id="TIGR00857">
    <property type="entry name" value="pyrC_multi"/>
    <property type="match status" value="1"/>
</dbReference>
<evidence type="ECO:0000256" key="2">
    <source>
        <dbReference type="ARBA" id="ARBA00010286"/>
    </source>
</evidence>
<evidence type="ECO:0000256" key="6">
    <source>
        <dbReference type="ARBA" id="ARBA00022975"/>
    </source>
</evidence>
<dbReference type="STRING" id="1423783.FC50_GL000390"/>
<comment type="catalytic activity">
    <reaction evidence="7">
        <text>(S)-dihydroorotate + H2O = N-carbamoyl-L-aspartate + H(+)</text>
        <dbReference type="Rhea" id="RHEA:24296"/>
        <dbReference type="ChEBI" id="CHEBI:15377"/>
        <dbReference type="ChEBI" id="CHEBI:15378"/>
        <dbReference type="ChEBI" id="CHEBI:30864"/>
        <dbReference type="ChEBI" id="CHEBI:32814"/>
        <dbReference type="EC" id="3.5.2.3"/>
    </reaction>
</comment>
<feature type="binding site" evidence="7">
    <location>
        <position position="310"/>
    </location>
    <ligand>
        <name>substrate</name>
    </ligand>
</feature>
<dbReference type="InterPro" id="IPR004722">
    <property type="entry name" value="DHOase"/>
</dbReference>
<comment type="function">
    <text evidence="1 7">Catalyzes the reversible cyclization of carbamoyl aspartate to dihydroorotate.</text>
</comment>
<feature type="binding site" evidence="7">
    <location>
        <position position="93"/>
    </location>
    <ligand>
        <name>substrate</name>
    </ligand>
</feature>
<protein>
    <recommendedName>
        <fullName evidence="7">Dihydroorotase</fullName>
        <shortName evidence="7">DHOase</shortName>
        <ecNumber evidence="7">3.5.2.3</ecNumber>
    </recommendedName>
</protein>
<feature type="binding site" evidence="7">
    <location>
        <position position="231"/>
    </location>
    <ligand>
        <name>Zn(2+)</name>
        <dbReference type="ChEBI" id="CHEBI:29105"/>
        <label>2</label>
    </ligand>
</feature>
<dbReference type="Proteomes" id="UP000051922">
    <property type="component" value="Unassembled WGS sequence"/>
</dbReference>
<keyword evidence="4 7" id="KW-0378">Hydrolase</keyword>
<evidence type="ECO:0000256" key="1">
    <source>
        <dbReference type="ARBA" id="ARBA00002368"/>
    </source>
</evidence>
<dbReference type="SUPFAM" id="SSF51338">
    <property type="entry name" value="Composite domain of metallo-dependent hydrolases"/>
    <property type="match status" value="1"/>
</dbReference>
<dbReference type="PANTHER" id="PTHR43668">
    <property type="entry name" value="ALLANTOINASE"/>
    <property type="match status" value="1"/>
</dbReference>
<dbReference type="InterPro" id="IPR002195">
    <property type="entry name" value="Dihydroorotase_CS"/>
</dbReference>
<evidence type="ECO:0000256" key="5">
    <source>
        <dbReference type="ARBA" id="ARBA00022833"/>
    </source>
</evidence>
<comment type="caution">
    <text evidence="7">Lacks conserved residue(s) required for the propagation of feature annotation.</text>
</comment>
<dbReference type="GO" id="GO:0008270">
    <property type="term" value="F:zinc ion binding"/>
    <property type="evidence" value="ECO:0007669"/>
    <property type="project" value="UniProtKB-UniRule"/>
</dbReference>
<dbReference type="PATRIC" id="fig|1423783.4.peg.404"/>
<comment type="caution">
    <text evidence="9">The sequence shown here is derived from an EMBL/GenBank/DDBJ whole genome shotgun (WGS) entry which is preliminary data.</text>
</comment>
<dbReference type="InterPro" id="IPR024403">
    <property type="entry name" value="DHOase_cat"/>
</dbReference>
<dbReference type="Gene3D" id="3.20.20.140">
    <property type="entry name" value="Metal-dependent hydrolases"/>
    <property type="match status" value="1"/>
</dbReference>
<dbReference type="OrthoDB" id="9765462at2"/>
<dbReference type="InterPro" id="IPR050138">
    <property type="entry name" value="DHOase/Allantoinase_Hydrolase"/>
</dbReference>
<accession>A0A0R1U5J9</accession>
<dbReference type="GO" id="GO:0004038">
    <property type="term" value="F:allantoinase activity"/>
    <property type="evidence" value="ECO:0007669"/>
    <property type="project" value="TreeGrafter"/>
</dbReference>
<dbReference type="InterPro" id="IPR011059">
    <property type="entry name" value="Metal-dep_hydrolase_composite"/>
</dbReference>
<comment type="pathway">
    <text evidence="7">Pyrimidine metabolism; UMP biosynthesis via de novo pathway; (S)-dihydroorotate from bicarbonate: step 3/3.</text>
</comment>
<dbReference type="PROSITE" id="PS00482">
    <property type="entry name" value="DIHYDROOROTASE_1"/>
    <property type="match status" value="1"/>
</dbReference>
<evidence type="ECO:0000256" key="3">
    <source>
        <dbReference type="ARBA" id="ARBA00022723"/>
    </source>
</evidence>